<feature type="region of interest" description="Disordered" evidence="1">
    <location>
        <begin position="273"/>
        <end position="323"/>
    </location>
</feature>
<feature type="compositionally biased region" description="Acidic residues" evidence="1">
    <location>
        <begin position="59"/>
        <end position="71"/>
    </location>
</feature>
<comment type="caution">
    <text evidence="2">The sequence shown here is derived from an EMBL/GenBank/DDBJ whole genome shotgun (WGS) entry which is preliminary data.</text>
</comment>
<name>A0AAN8PUD8_POLSC</name>
<feature type="region of interest" description="Disordered" evidence="1">
    <location>
        <begin position="40"/>
        <end position="131"/>
    </location>
</feature>
<accession>A0AAN8PUD8</accession>
<organism evidence="2 3">
    <name type="scientific">Polyplax serrata</name>
    <name type="common">Common mouse louse</name>
    <dbReference type="NCBI Taxonomy" id="468196"/>
    <lineage>
        <taxon>Eukaryota</taxon>
        <taxon>Metazoa</taxon>
        <taxon>Ecdysozoa</taxon>
        <taxon>Arthropoda</taxon>
        <taxon>Hexapoda</taxon>
        <taxon>Insecta</taxon>
        <taxon>Pterygota</taxon>
        <taxon>Neoptera</taxon>
        <taxon>Paraneoptera</taxon>
        <taxon>Psocodea</taxon>
        <taxon>Troctomorpha</taxon>
        <taxon>Phthiraptera</taxon>
        <taxon>Anoplura</taxon>
        <taxon>Polyplacidae</taxon>
        <taxon>Polyplax</taxon>
    </lineage>
</organism>
<feature type="region of interest" description="Disordered" evidence="1">
    <location>
        <begin position="385"/>
        <end position="452"/>
    </location>
</feature>
<dbReference type="EMBL" id="JAWJWE010000005">
    <property type="protein sequence ID" value="KAK6634654.1"/>
    <property type="molecule type" value="Genomic_DNA"/>
</dbReference>
<feature type="region of interest" description="Disordered" evidence="1">
    <location>
        <begin position="192"/>
        <end position="233"/>
    </location>
</feature>
<protein>
    <submittedName>
        <fullName evidence="2">Uncharacterized protein</fullName>
    </submittedName>
</protein>
<evidence type="ECO:0000313" key="2">
    <source>
        <dbReference type="EMBL" id="KAK6634654.1"/>
    </source>
</evidence>
<feature type="compositionally biased region" description="Polar residues" evidence="1">
    <location>
        <begin position="411"/>
        <end position="424"/>
    </location>
</feature>
<evidence type="ECO:0000256" key="1">
    <source>
        <dbReference type="SAM" id="MobiDB-lite"/>
    </source>
</evidence>
<reference evidence="2 3" key="1">
    <citation type="submission" date="2023-10" db="EMBL/GenBank/DDBJ databases">
        <title>Genomes of two closely related lineages of the louse Polyplax serrata with different host specificities.</title>
        <authorList>
            <person name="Martinu J."/>
            <person name="Tarabai H."/>
            <person name="Stefka J."/>
            <person name="Hypsa V."/>
        </authorList>
    </citation>
    <scope>NUCLEOTIDE SEQUENCE [LARGE SCALE GENOMIC DNA]</scope>
    <source>
        <strain evidence="2">HR10_N</strain>
    </source>
</reference>
<feature type="compositionally biased region" description="Gly residues" evidence="1">
    <location>
        <begin position="391"/>
        <end position="400"/>
    </location>
</feature>
<dbReference type="Proteomes" id="UP001372834">
    <property type="component" value="Unassembled WGS sequence"/>
</dbReference>
<feature type="region of interest" description="Disordered" evidence="1">
    <location>
        <begin position="156"/>
        <end position="178"/>
    </location>
</feature>
<feature type="region of interest" description="Disordered" evidence="1">
    <location>
        <begin position="1"/>
        <end position="25"/>
    </location>
</feature>
<proteinExistence type="predicted"/>
<dbReference type="AlphaFoldDB" id="A0AAN8PUD8"/>
<evidence type="ECO:0000313" key="3">
    <source>
        <dbReference type="Proteomes" id="UP001372834"/>
    </source>
</evidence>
<feature type="compositionally biased region" description="Polar residues" evidence="1">
    <location>
        <begin position="111"/>
        <end position="123"/>
    </location>
</feature>
<feature type="region of interest" description="Disordered" evidence="1">
    <location>
        <begin position="337"/>
        <end position="358"/>
    </location>
</feature>
<gene>
    <name evidence="2" type="ORF">RUM43_012055</name>
</gene>
<sequence>MPKYERPNVKKPMLKANSGSATEDTSIDSVNKILTFGNMPSYSEHKGQQLKRGAVGSGSEEDPTVSGEEESVAFIDLPPNNLSKLPEKGILKKPYGTIGESKEKWSEDSQSDNQEILSQSDNNIGEGGATMSEVERALKNLNGYHEDILEALRTAASHSTHRGPPGGLGMHTPSGSSSLLSDEILRKSLLDRRSSRGGSQEKICDHGQTHTVLVDSHRRDDDEDEELPPSCGPIRIRNLEDLVRQLEHHSARHMSPSESEDIRMSETEADRHYRLEASDTQSGRSRQRADDEPRFVYGRYRHPSSTGRSHTSPHSHQHGHGYTQDEEGIYESADHDRVVDCGDTPDSERLVTSNWGGKSHWGLSCNSSDEFIQAQPALVRSASEELVPGVGVNGTGSGSGHRGRIRESHHTQQGSSTPVSSTQREYYPSPLSSADSDDSNNESPTMAPEYKH</sequence>